<sequence length="304" mass="34713">MEEKIRTEEHSLAPLLQNYGASEDEYVSFLIERETGSSTLGFKNSDPLVFQNCFTHSRTDAINWILQTRAALGFSFQTAYLSLAYFDRFLSKCSIDSDKSWAMRLLSVACLTLAAKMEEHQVPALPEFQSEDYCFENKVIKRMELLVLSTLEWNMAIITPLVFLPYFITKFCNESQTCHVFPKAMEIIFTLIQEVNLMDHRPSVIAAAATLVAMDQHLTIEAVELKMSSIHQFTFLKAEDIFAYYNQIQSFYNEKTIRHIHFPGPSPHLSWPVGMAGSSVVASAAMNKRRRPTFNNDKEGCDDE</sequence>
<dbReference type="EMBL" id="JASCZI010121116">
    <property type="protein sequence ID" value="MED6159872.1"/>
    <property type="molecule type" value="Genomic_DNA"/>
</dbReference>
<feature type="domain" description="Cyclin-like" evidence="7">
    <location>
        <begin position="63"/>
        <end position="149"/>
    </location>
</feature>
<keyword evidence="3 6" id="KW-0195">Cyclin</keyword>
<dbReference type="InterPro" id="IPR048258">
    <property type="entry name" value="Cyclins_cyclin-box"/>
</dbReference>
<evidence type="ECO:0000259" key="7">
    <source>
        <dbReference type="SMART" id="SM00385"/>
    </source>
</evidence>
<dbReference type="CDD" id="cd20544">
    <property type="entry name" value="CYCLIN_AtCycD-like_rpt2"/>
    <property type="match status" value="1"/>
</dbReference>
<dbReference type="Proteomes" id="UP001341840">
    <property type="component" value="Unassembled WGS sequence"/>
</dbReference>
<gene>
    <name evidence="9" type="ORF">PIB30_046238</name>
</gene>
<dbReference type="SMART" id="SM00385">
    <property type="entry name" value="CYCLIN"/>
    <property type="match status" value="1"/>
</dbReference>
<keyword evidence="2" id="KW-0132">Cell division</keyword>
<evidence type="ECO:0000256" key="6">
    <source>
        <dbReference type="RuleBase" id="RU000383"/>
    </source>
</evidence>
<comment type="similarity">
    <text evidence="6">Belongs to the cyclin family.</text>
</comment>
<organism evidence="9 10">
    <name type="scientific">Stylosanthes scabra</name>
    <dbReference type="NCBI Taxonomy" id="79078"/>
    <lineage>
        <taxon>Eukaryota</taxon>
        <taxon>Viridiplantae</taxon>
        <taxon>Streptophyta</taxon>
        <taxon>Embryophyta</taxon>
        <taxon>Tracheophyta</taxon>
        <taxon>Spermatophyta</taxon>
        <taxon>Magnoliopsida</taxon>
        <taxon>eudicotyledons</taxon>
        <taxon>Gunneridae</taxon>
        <taxon>Pentapetalae</taxon>
        <taxon>rosids</taxon>
        <taxon>fabids</taxon>
        <taxon>Fabales</taxon>
        <taxon>Fabaceae</taxon>
        <taxon>Papilionoideae</taxon>
        <taxon>50 kb inversion clade</taxon>
        <taxon>dalbergioids sensu lato</taxon>
        <taxon>Dalbergieae</taxon>
        <taxon>Pterocarpus clade</taxon>
        <taxon>Stylosanthes</taxon>
    </lineage>
</organism>
<dbReference type="Pfam" id="PF02984">
    <property type="entry name" value="Cyclin_C"/>
    <property type="match status" value="1"/>
</dbReference>
<dbReference type="InterPro" id="IPR039361">
    <property type="entry name" value="Cyclin"/>
</dbReference>
<evidence type="ECO:0000259" key="8">
    <source>
        <dbReference type="SMART" id="SM01332"/>
    </source>
</evidence>
<dbReference type="InterPro" id="IPR013763">
    <property type="entry name" value="Cyclin-like_dom"/>
</dbReference>
<dbReference type="SUPFAM" id="SSF47954">
    <property type="entry name" value="Cyclin-like"/>
    <property type="match status" value="2"/>
</dbReference>
<reference evidence="9 10" key="1">
    <citation type="journal article" date="2023" name="Plants (Basel)">
        <title>Bridging the Gap: Combining Genomics and Transcriptomics Approaches to Understand Stylosanthes scabra, an Orphan Legume from the Brazilian Caatinga.</title>
        <authorList>
            <person name="Ferreira-Neto J.R.C."/>
            <person name="da Silva M.D."/>
            <person name="Binneck E."/>
            <person name="de Melo N.F."/>
            <person name="da Silva R.H."/>
            <person name="de Melo A.L.T.M."/>
            <person name="Pandolfi V."/>
            <person name="Bustamante F.O."/>
            <person name="Brasileiro-Vidal A.C."/>
            <person name="Benko-Iseppon A.M."/>
        </authorList>
    </citation>
    <scope>NUCLEOTIDE SEQUENCE [LARGE SCALE GENOMIC DNA]</scope>
    <source>
        <tissue evidence="9">Leaves</tissue>
    </source>
</reference>
<evidence type="ECO:0000256" key="3">
    <source>
        <dbReference type="ARBA" id="ARBA00023127"/>
    </source>
</evidence>
<dbReference type="Gene3D" id="1.10.472.10">
    <property type="entry name" value="Cyclin-like"/>
    <property type="match status" value="2"/>
</dbReference>
<feature type="domain" description="Cyclin C-terminal" evidence="8">
    <location>
        <begin position="158"/>
        <end position="274"/>
    </location>
</feature>
<evidence type="ECO:0000313" key="9">
    <source>
        <dbReference type="EMBL" id="MED6159872.1"/>
    </source>
</evidence>
<name>A0ABU6UF21_9FABA</name>
<keyword evidence="10" id="KW-1185">Reference proteome</keyword>
<dbReference type="InterPro" id="IPR004367">
    <property type="entry name" value="Cyclin_C-dom"/>
</dbReference>
<dbReference type="PROSITE" id="PS00292">
    <property type="entry name" value="CYCLINS"/>
    <property type="match status" value="1"/>
</dbReference>
<keyword evidence="4" id="KW-0131">Cell cycle</keyword>
<protein>
    <recommendedName>
        <fullName evidence="5">B-like cyclin</fullName>
    </recommendedName>
</protein>
<evidence type="ECO:0000313" key="10">
    <source>
        <dbReference type="Proteomes" id="UP001341840"/>
    </source>
</evidence>
<dbReference type="CDD" id="cd20543">
    <property type="entry name" value="CYCLIN_AtCycD-like_rpt1"/>
    <property type="match status" value="1"/>
</dbReference>
<dbReference type="SMART" id="SM01332">
    <property type="entry name" value="Cyclin_C"/>
    <property type="match status" value="1"/>
</dbReference>
<dbReference type="InterPro" id="IPR006671">
    <property type="entry name" value="Cyclin_N"/>
</dbReference>
<evidence type="ECO:0000256" key="4">
    <source>
        <dbReference type="ARBA" id="ARBA00023306"/>
    </source>
</evidence>
<dbReference type="Pfam" id="PF00134">
    <property type="entry name" value="Cyclin_N"/>
    <property type="match status" value="1"/>
</dbReference>
<evidence type="ECO:0000256" key="5">
    <source>
        <dbReference type="ARBA" id="ARBA00032263"/>
    </source>
</evidence>
<dbReference type="InterPro" id="IPR036915">
    <property type="entry name" value="Cyclin-like_sf"/>
</dbReference>
<comment type="subunit">
    <text evidence="1">Interacts with the CDC2 protein kinase to form a serine/threonine kinase holoenzyme complex also known as maturation promoting factor (MPF). The cyclin subunit imparts substrate specificity to the complex.</text>
</comment>
<dbReference type="PANTHER" id="PTHR10177">
    <property type="entry name" value="CYCLINS"/>
    <property type="match status" value="1"/>
</dbReference>
<comment type="caution">
    <text evidence="9">The sequence shown here is derived from an EMBL/GenBank/DDBJ whole genome shotgun (WGS) entry which is preliminary data.</text>
</comment>
<accession>A0ABU6UF21</accession>
<proteinExistence type="inferred from homology"/>
<evidence type="ECO:0000256" key="1">
    <source>
        <dbReference type="ARBA" id="ARBA00011177"/>
    </source>
</evidence>
<evidence type="ECO:0000256" key="2">
    <source>
        <dbReference type="ARBA" id="ARBA00022618"/>
    </source>
</evidence>